<evidence type="ECO:0000256" key="6">
    <source>
        <dbReference type="SAM" id="Phobius"/>
    </source>
</evidence>
<feature type="transmembrane region" description="Helical" evidence="6">
    <location>
        <begin position="125"/>
        <end position="144"/>
    </location>
</feature>
<dbReference type="EMBL" id="CP020441">
    <property type="protein sequence ID" value="ARC35314.1"/>
    <property type="molecule type" value="Genomic_DNA"/>
</dbReference>
<feature type="transmembrane region" description="Helical" evidence="6">
    <location>
        <begin position="150"/>
        <end position="170"/>
    </location>
</feature>
<keyword evidence="5 6" id="KW-0472">Membrane</keyword>
<dbReference type="SUPFAM" id="SSF103481">
    <property type="entry name" value="Multidrug resistance efflux transporter EmrE"/>
    <property type="match status" value="2"/>
</dbReference>
<feature type="transmembrane region" description="Helical" evidence="6">
    <location>
        <begin position="279"/>
        <end position="298"/>
    </location>
</feature>
<dbReference type="Pfam" id="PF00892">
    <property type="entry name" value="EamA"/>
    <property type="match status" value="1"/>
</dbReference>
<keyword evidence="8" id="KW-0614">Plasmid</keyword>
<accession>A0A1V0GNA9</accession>
<evidence type="ECO:0000259" key="7">
    <source>
        <dbReference type="Pfam" id="PF00892"/>
    </source>
</evidence>
<keyword evidence="9" id="KW-1185">Reference proteome</keyword>
<feature type="transmembrane region" description="Helical" evidence="6">
    <location>
        <begin position="72"/>
        <end position="93"/>
    </location>
</feature>
<feature type="transmembrane region" description="Helical" evidence="6">
    <location>
        <begin position="40"/>
        <end position="60"/>
    </location>
</feature>
<feature type="domain" description="EamA" evidence="7">
    <location>
        <begin position="14"/>
        <end position="140"/>
    </location>
</feature>
<comment type="similarity">
    <text evidence="2">Belongs to the drug/metabolite transporter (DMT) superfamily. 10 TMS drug/metabolite exporter (DME) (TC 2.A.7.3) family.</text>
</comment>
<evidence type="ECO:0000256" key="5">
    <source>
        <dbReference type="ARBA" id="ARBA00023136"/>
    </source>
</evidence>
<feature type="transmembrane region" description="Helical" evidence="6">
    <location>
        <begin position="253"/>
        <end position="273"/>
    </location>
</feature>
<feature type="transmembrane region" description="Helical" evidence="6">
    <location>
        <begin position="182"/>
        <end position="202"/>
    </location>
</feature>
<keyword evidence="3 6" id="KW-0812">Transmembrane</keyword>
<geneLocation type="plasmid" evidence="8 9">
    <name>unnamed1</name>
</geneLocation>
<feature type="transmembrane region" description="Helical" evidence="6">
    <location>
        <begin position="222"/>
        <end position="246"/>
    </location>
</feature>
<evidence type="ECO:0000256" key="2">
    <source>
        <dbReference type="ARBA" id="ARBA00009853"/>
    </source>
</evidence>
<name>A0A1V0GNA9_9RHOB</name>
<evidence type="ECO:0000313" key="8">
    <source>
        <dbReference type="EMBL" id="ARC35314.1"/>
    </source>
</evidence>
<dbReference type="AlphaFoldDB" id="A0A1V0GNA9"/>
<protein>
    <submittedName>
        <fullName evidence="8">EamA/RhaT family transporter</fullName>
    </submittedName>
</protein>
<dbReference type="InterPro" id="IPR000620">
    <property type="entry name" value="EamA_dom"/>
</dbReference>
<keyword evidence="4 6" id="KW-1133">Transmembrane helix</keyword>
<dbReference type="GO" id="GO:0016020">
    <property type="term" value="C:membrane"/>
    <property type="evidence" value="ECO:0007669"/>
    <property type="project" value="UniProtKB-SubCell"/>
</dbReference>
<dbReference type="eggNOG" id="COG0697">
    <property type="taxonomic scope" value="Bacteria"/>
</dbReference>
<feature type="transmembrane region" description="Helical" evidence="6">
    <location>
        <begin position="99"/>
        <end position="118"/>
    </location>
</feature>
<evidence type="ECO:0000256" key="3">
    <source>
        <dbReference type="ARBA" id="ARBA00022692"/>
    </source>
</evidence>
<sequence length="308" mass="32852">MSNKEAAMNRLPQGALAIVPAVFAMALTDAIIKQWSAGISLWQIWVLRSLVVLPILWVLARGRVRVAGAGWVAVRSLALILMYLTMYPALAFIDMSVAGAAFYTAPFFIVALSALFLGQRISLSQGVAILLGFAGLLLIVRPFGLAFTPVVILPVAAAFFYACSAVVTNARCLTMTPVVMGFWLNVAFLGLGGLALLAIRAGLSPAGMDFPFLLAGWRPMALQDWCVIGVLALLMVGVAIGVAMAYQSPQTAVIATLEYCYMIFAILWGFVFFGDVPDLWTVLGMMLIAIGGCAALLVRPSRALEAKA</sequence>
<evidence type="ECO:0000256" key="1">
    <source>
        <dbReference type="ARBA" id="ARBA00004141"/>
    </source>
</evidence>
<evidence type="ECO:0000256" key="4">
    <source>
        <dbReference type="ARBA" id="ARBA00022989"/>
    </source>
</evidence>
<comment type="subcellular location">
    <subcellularLocation>
        <location evidence="1">Membrane</location>
        <topology evidence="1">Multi-pass membrane protein</topology>
    </subcellularLocation>
</comment>
<gene>
    <name evidence="8" type="ORF">A6J80_02075</name>
</gene>
<dbReference type="PANTHER" id="PTHR22911:SF6">
    <property type="entry name" value="SOLUTE CARRIER FAMILY 35 MEMBER G1"/>
    <property type="match status" value="1"/>
</dbReference>
<dbReference type="Proteomes" id="UP000191257">
    <property type="component" value="Plasmid unnamed1"/>
</dbReference>
<dbReference type="KEGG" id="pye:A6J80_02075"/>
<evidence type="ECO:0000313" key="9">
    <source>
        <dbReference type="Proteomes" id="UP000191257"/>
    </source>
</evidence>
<organism evidence="8 9">
    <name type="scientific">Paracoccus yeei</name>
    <dbReference type="NCBI Taxonomy" id="147645"/>
    <lineage>
        <taxon>Bacteria</taxon>
        <taxon>Pseudomonadati</taxon>
        <taxon>Pseudomonadota</taxon>
        <taxon>Alphaproteobacteria</taxon>
        <taxon>Rhodobacterales</taxon>
        <taxon>Paracoccaceae</taxon>
        <taxon>Paracoccus</taxon>
    </lineage>
</organism>
<proteinExistence type="inferred from homology"/>
<reference evidence="8" key="1">
    <citation type="submission" date="2017-12" db="EMBL/GenBank/DDBJ databases">
        <title>FDA dAtabase for Regulatory Grade micrObial Sequences (FDA-ARGOS): Supporting development and validation of Infectious Disease Dx tests.</title>
        <authorList>
            <person name="Campos J."/>
            <person name="Goldberg B."/>
            <person name="Tallon L."/>
            <person name="Sadzewicz L."/>
            <person name="Sengamalay N."/>
            <person name="Ott S."/>
            <person name="Godinez A."/>
            <person name="Nagaraj S."/>
            <person name="Vyas G."/>
            <person name="Aluvathingal J."/>
            <person name="Nadendla S."/>
            <person name="Geyer C."/>
            <person name="Nandy P."/>
            <person name="Hobson J."/>
            <person name="Sichtig H."/>
        </authorList>
    </citation>
    <scope>NUCLEOTIDE SEQUENCE</scope>
    <source>
        <strain evidence="8">FDAARGOS_252</strain>
        <plasmid evidence="8">unnamed1</plasmid>
    </source>
</reference>
<dbReference type="InterPro" id="IPR037185">
    <property type="entry name" value="EmrE-like"/>
</dbReference>
<dbReference type="PANTHER" id="PTHR22911">
    <property type="entry name" value="ACYL-MALONYL CONDENSING ENZYME-RELATED"/>
    <property type="match status" value="1"/>
</dbReference>